<keyword evidence="13" id="KW-1185">Reference proteome</keyword>
<keyword evidence="3 8" id="KW-1134">Transmembrane beta strand</keyword>
<dbReference type="InterPro" id="IPR039426">
    <property type="entry name" value="TonB-dep_rcpt-like"/>
</dbReference>
<proteinExistence type="inferred from homology"/>
<dbReference type="KEGG" id="ssua:FPZ54_08290"/>
<sequence length="1092" mass="116325">MRRAYPPARWRWPPRFRLPLPIGSGASRTPSLFDHIQPILDGGQAATLRHGPPPQSQCFEYVSNLSHRIRKSMTGCLSHCGKDEPQLTTPRSVRSRATGSWANRMTNPRSVLGGLKPMKSVFRTRLMASTLLIGASMAAAPAFAQVTDGAQEEDAPTTVTITGTRIARPDLEAPSPVTTVSAEQIALTGTQTLENLVNELPQVIPGNTRVSNNSGGENFATLDLRGLGPGRTLILLNGERLPASTTTGVTDISQIPVGLIQRVDVVTGGASAVYGSDAIAGVVNFILRDDYEGMELTAQTNVSEEGVGFNHSISGMFGGNFADGKGNITLYASYFDRDAVSQSRFDYSRVAGALVYDSSRGETIIIDDASEYNAATMTIVAGGGSATPAWGTITTNTSTNPFNSAILNTYPGFAAGNTPAGCTRSTSTLTFNAAGQLSPTFGSGACTVGDGPERAYGSSRYNYAPANYLITPYDRLNFSALGSYELGDDTMFRFYSSFTQANQQVNLAPTPATGISVPYNSPLIPADLAAALATRPDPTAPFTINRRFTETGPRDGRFKTNSFNIRGIVEHDLGGGWNLNAIASFGRVDNAIRGIGNINRTAVAQGLAGCPTGSLPGCVPIDIFGQNTLTPTMVNFVQVDTQSQETFEQVRAAVNLAGELFELPGGAAGVAVGAEYRKDTGATVVDANMASGNIYGFNAAQSISGSINVKEFYGEVRLPILGGDGFPDLLAIGAGARYSDYSSIGGLFNWKAEAEFAPIKEVRFRGTYNRAARAPNVFELFQNGDQGFYSYVDPCNAGATRDATEEANCAAFGVPAGALPGFAQINSQAQGFSFGDPTLTEEKAETWTIGAVISPGRVLGGQLNLTIDYYNIELTNRIAGQSPQFYLNQCYSQSIASACANITRDPATGQVTAVNVGRLNSPTPLTTAGVDVGFDWSVPVGDGARVFISNLTTYVDTYDIGGTEYADTAEGGLGGVTFRWANTATVGYRNDRFTGQVRYVWRQGGRQDYTGGTFSGYFDDARGRIPDLHLVNLSLRYAVTDNFEITGIVNNLLDKFPPQTAGGYFEQANTNINFYDAYALGRNFTFQAKIKL</sequence>
<dbReference type="PANTHER" id="PTHR47234:SF2">
    <property type="entry name" value="TONB-DEPENDENT RECEPTOR"/>
    <property type="match status" value="1"/>
</dbReference>
<gene>
    <name evidence="12" type="ORF">FPZ54_08290</name>
</gene>
<name>A0A518REX6_9SPHN</name>
<dbReference type="Pfam" id="PF07715">
    <property type="entry name" value="Plug"/>
    <property type="match status" value="1"/>
</dbReference>
<accession>A0A518REX6</accession>
<evidence type="ECO:0000259" key="11">
    <source>
        <dbReference type="Pfam" id="PF07715"/>
    </source>
</evidence>
<evidence type="ECO:0000256" key="9">
    <source>
        <dbReference type="RuleBase" id="RU003357"/>
    </source>
</evidence>
<feature type="domain" description="TonB-dependent receptor plug" evidence="11">
    <location>
        <begin position="171"/>
        <end position="282"/>
    </location>
</feature>
<dbReference type="Gene3D" id="2.40.170.20">
    <property type="entry name" value="TonB-dependent receptor, beta-barrel domain"/>
    <property type="match status" value="1"/>
</dbReference>
<evidence type="ECO:0000256" key="5">
    <source>
        <dbReference type="ARBA" id="ARBA00023077"/>
    </source>
</evidence>
<dbReference type="InterPro" id="IPR036942">
    <property type="entry name" value="Beta-barrel_TonB_sf"/>
</dbReference>
<keyword evidence="7 8" id="KW-0998">Cell outer membrane</keyword>
<dbReference type="PROSITE" id="PS52016">
    <property type="entry name" value="TONB_DEPENDENT_REC_3"/>
    <property type="match status" value="1"/>
</dbReference>
<dbReference type="InterPro" id="IPR000531">
    <property type="entry name" value="Beta-barrel_TonB"/>
</dbReference>
<evidence type="ECO:0000313" key="12">
    <source>
        <dbReference type="EMBL" id="QDX26022.1"/>
    </source>
</evidence>
<organism evidence="12 13">
    <name type="scientific">Sphingomonas suaedae</name>
    <dbReference type="NCBI Taxonomy" id="2599297"/>
    <lineage>
        <taxon>Bacteria</taxon>
        <taxon>Pseudomonadati</taxon>
        <taxon>Pseudomonadota</taxon>
        <taxon>Alphaproteobacteria</taxon>
        <taxon>Sphingomonadales</taxon>
        <taxon>Sphingomonadaceae</taxon>
        <taxon>Sphingomonas</taxon>
    </lineage>
</organism>
<evidence type="ECO:0000256" key="4">
    <source>
        <dbReference type="ARBA" id="ARBA00022692"/>
    </source>
</evidence>
<dbReference type="SUPFAM" id="SSF56935">
    <property type="entry name" value="Porins"/>
    <property type="match status" value="1"/>
</dbReference>
<evidence type="ECO:0000256" key="2">
    <source>
        <dbReference type="ARBA" id="ARBA00022448"/>
    </source>
</evidence>
<dbReference type="InterPro" id="IPR037066">
    <property type="entry name" value="Plug_dom_sf"/>
</dbReference>
<keyword evidence="2 8" id="KW-0813">Transport</keyword>
<evidence type="ECO:0000256" key="7">
    <source>
        <dbReference type="ARBA" id="ARBA00023237"/>
    </source>
</evidence>
<dbReference type="EMBL" id="CP042239">
    <property type="protein sequence ID" value="QDX26022.1"/>
    <property type="molecule type" value="Genomic_DNA"/>
</dbReference>
<evidence type="ECO:0000256" key="1">
    <source>
        <dbReference type="ARBA" id="ARBA00004571"/>
    </source>
</evidence>
<dbReference type="GO" id="GO:0009279">
    <property type="term" value="C:cell outer membrane"/>
    <property type="evidence" value="ECO:0007669"/>
    <property type="project" value="UniProtKB-SubCell"/>
</dbReference>
<dbReference type="PANTHER" id="PTHR47234">
    <property type="match status" value="1"/>
</dbReference>
<dbReference type="InterPro" id="IPR012910">
    <property type="entry name" value="Plug_dom"/>
</dbReference>
<feature type="domain" description="TonB-dependent receptor-like beta-barrel" evidence="10">
    <location>
        <begin position="527"/>
        <end position="1052"/>
    </location>
</feature>
<comment type="similarity">
    <text evidence="8 9">Belongs to the TonB-dependent receptor family.</text>
</comment>
<comment type="subcellular location">
    <subcellularLocation>
        <location evidence="1 8">Cell outer membrane</location>
        <topology evidence="1 8">Multi-pass membrane protein</topology>
    </subcellularLocation>
</comment>
<evidence type="ECO:0000256" key="3">
    <source>
        <dbReference type="ARBA" id="ARBA00022452"/>
    </source>
</evidence>
<dbReference type="OrthoDB" id="7051241at2"/>
<keyword evidence="4 8" id="KW-0812">Transmembrane</keyword>
<keyword evidence="12" id="KW-0675">Receptor</keyword>
<dbReference type="Gene3D" id="2.170.130.10">
    <property type="entry name" value="TonB-dependent receptor, plug domain"/>
    <property type="match status" value="1"/>
</dbReference>
<evidence type="ECO:0000256" key="6">
    <source>
        <dbReference type="ARBA" id="ARBA00023136"/>
    </source>
</evidence>
<evidence type="ECO:0000256" key="8">
    <source>
        <dbReference type="PROSITE-ProRule" id="PRU01360"/>
    </source>
</evidence>
<evidence type="ECO:0000313" key="13">
    <source>
        <dbReference type="Proteomes" id="UP000318055"/>
    </source>
</evidence>
<dbReference type="Pfam" id="PF00593">
    <property type="entry name" value="TonB_dep_Rec_b-barrel"/>
    <property type="match status" value="1"/>
</dbReference>
<dbReference type="Proteomes" id="UP000318055">
    <property type="component" value="Chromosome"/>
</dbReference>
<keyword evidence="6 8" id="KW-0472">Membrane</keyword>
<protein>
    <submittedName>
        <fullName evidence="12">TonB-dependent receptor</fullName>
    </submittedName>
</protein>
<evidence type="ECO:0000259" key="10">
    <source>
        <dbReference type="Pfam" id="PF00593"/>
    </source>
</evidence>
<keyword evidence="5 9" id="KW-0798">TonB box</keyword>
<dbReference type="AlphaFoldDB" id="A0A518REX6"/>
<reference evidence="12 13" key="1">
    <citation type="submission" date="2019-07" db="EMBL/GenBank/DDBJ databases">
        <title>Sphingomonas alkalisoli sp. nov., isolated from rhizosphere soil of Suaedae salsa.</title>
        <authorList>
            <person name="Zhang H."/>
            <person name="Xu L."/>
            <person name="Zhang J.-X."/>
            <person name="Sun J.-Q."/>
        </authorList>
    </citation>
    <scope>NUCLEOTIDE SEQUENCE [LARGE SCALE GENOMIC DNA]</scope>
    <source>
        <strain evidence="12 13">XS-10</strain>
    </source>
</reference>